<sequence length="94" mass="11337">MSSNVSVRGVAKNDIIRYVDKNEQQRTNSRQSLERYLFYYNRYRTHEQSLQLEMKVQDKTRYVDACRKVLLEHCIEGYDKNFENSQLPHFDKAV</sequence>
<name>A0AAE9FJI5_CAEBR</name>
<evidence type="ECO:0000313" key="2">
    <source>
        <dbReference type="Proteomes" id="UP000829354"/>
    </source>
</evidence>
<gene>
    <name evidence="1" type="ORF">L5515_019687</name>
</gene>
<proteinExistence type="predicted"/>
<protein>
    <submittedName>
        <fullName evidence="1">Uncharacterized protein</fullName>
    </submittedName>
</protein>
<keyword evidence="2" id="KW-1185">Reference proteome</keyword>
<dbReference type="Proteomes" id="UP000829354">
    <property type="component" value="Chromosome X"/>
</dbReference>
<dbReference type="AlphaFoldDB" id="A0AAE9FJI5"/>
<evidence type="ECO:0000313" key="1">
    <source>
        <dbReference type="EMBL" id="UMM44555.1"/>
    </source>
</evidence>
<dbReference type="Gene3D" id="1.20.120.1750">
    <property type="match status" value="1"/>
</dbReference>
<dbReference type="EMBL" id="CP092625">
    <property type="protein sequence ID" value="UMM44555.1"/>
    <property type="molecule type" value="Genomic_DNA"/>
</dbReference>
<accession>A0AAE9FJI5</accession>
<organism evidence="1 2">
    <name type="scientific">Caenorhabditis briggsae</name>
    <dbReference type="NCBI Taxonomy" id="6238"/>
    <lineage>
        <taxon>Eukaryota</taxon>
        <taxon>Metazoa</taxon>
        <taxon>Ecdysozoa</taxon>
        <taxon>Nematoda</taxon>
        <taxon>Chromadorea</taxon>
        <taxon>Rhabditida</taxon>
        <taxon>Rhabditina</taxon>
        <taxon>Rhabditomorpha</taxon>
        <taxon>Rhabditoidea</taxon>
        <taxon>Rhabditidae</taxon>
        <taxon>Peloderinae</taxon>
        <taxon>Caenorhabditis</taxon>
    </lineage>
</organism>
<reference evidence="1 2" key="1">
    <citation type="submission" date="2022-04" db="EMBL/GenBank/DDBJ databases">
        <title>Chromosome-level reference genomes for two strains of Caenorhabditis briggsae: an improved platform for comparative genomics.</title>
        <authorList>
            <person name="Stevens L."/>
            <person name="Andersen E."/>
        </authorList>
    </citation>
    <scope>NUCLEOTIDE SEQUENCE [LARGE SCALE GENOMIC DNA]</scope>
    <source>
        <strain evidence="1">VX34</strain>
        <tissue evidence="1">Whole-organism</tissue>
    </source>
</reference>